<gene>
    <name evidence="1" type="ORF">PSU93_15405</name>
</gene>
<evidence type="ECO:0000313" key="2">
    <source>
        <dbReference type="Proteomes" id="UP001160519"/>
    </source>
</evidence>
<keyword evidence="2" id="KW-1185">Reference proteome</keyword>
<protein>
    <submittedName>
        <fullName evidence="1">Uncharacterized protein</fullName>
    </submittedName>
</protein>
<evidence type="ECO:0000313" key="1">
    <source>
        <dbReference type="EMBL" id="MDI1232518.1"/>
    </source>
</evidence>
<comment type="caution">
    <text evidence="1">The sequence shown here is derived from an EMBL/GenBank/DDBJ whole genome shotgun (WGS) entry which is preliminary data.</text>
</comment>
<dbReference type="AlphaFoldDB" id="A0AA43Q6C9"/>
<sequence>MKTTKILLSKLVPHESMATTPRLMKVRQYSQNPIVVKPINDTDYFFVYQGHNRAKLALDSGAKEIEALIGTPDFLERNRNIHNARIRKDPAFPLRTIQIGADDQERKDAFYQDAAIYAKRPAINLHRGTMLFIIIGVEFDDEAVEYKCLPQKGGFGALVFDPVEAKSIFNDKLINMEKMDRAWGKDTDYDPSVLPAYIEVGNNGEEFRGGGFAHDVSFRVNESDVFTAPTASKRPRAVSVMAHVIYPDGSYWVGKIGETIGDITVIVWSDELSYALLDREKANQFKGNWWKTPTSLIFGKQMPGIGRLFLNACGSTCHGGGCLV</sequence>
<dbReference type="EMBL" id="JAQSDF010000098">
    <property type="protein sequence ID" value="MDI1232518.1"/>
    <property type="molecule type" value="Genomic_DNA"/>
</dbReference>
<dbReference type="Proteomes" id="UP001160519">
    <property type="component" value="Unassembled WGS sequence"/>
</dbReference>
<accession>A0AA43Q6C9</accession>
<reference evidence="1" key="1">
    <citation type="submission" date="2023-01" db="EMBL/GenBank/DDBJ databases">
        <title>Biogeochemical cycle of methane in antarctic sediments.</title>
        <authorList>
            <person name="Roldan D.M."/>
            <person name="Menes R.J."/>
        </authorList>
    </citation>
    <scope>NUCLEOTIDE SEQUENCE [LARGE SCALE GENOMIC DNA]</scope>
    <source>
        <strain evidence="1">K-2018 MAG008</strain>
    </source>
</reference>
<organism evidence="1 2">
    <name type="scientific">Candidatus Methylobacter titanis</name>
    <dbReference type="NCBI Taxonomy" id="3053457"/>
    <lineage>
        <taxon>Bacteria</taxon>
        <taxon>Pseudomonadati</taxon>
        <taxon>Pseudomonadota</taxon>
        <taxon>Gammaproteobacteria</taxon>
        <taxon>Methylococcales</taxon>
        <taxon>Methylococcaceae</taxon>
        <taxon>Methylobacter</taxon>
    </lineage>
</organism>
<proteinExistence type="predicted"/>
<name>A0AA43Q6C9_9GAMM</name>